<comment type="caution">
    <text evidence="7">The sequence shown here is derived from an EMBL/GenBank/DDBJ whole genome shotgun (WGS) entry which is preliminary data.</text>
</comment>
<feature type="transmembrane region" description="Helical" evidence="6">
    <location>
        <begin position="301"/>
        <end position="323"/>
    </location>
</feature>
<organism evidence="7 8">
    <name type="scientific">Phytohabitans maris</name>
    <dbReference type="NCBI Taxonomy" id="3071409"/>
    <lineage>
        <taxon>Bacteria</taxon>
        <taxon>Bacillati</taxon>
        <taxon>Actinomycetota</taxon>
        <taxon>Actinomycetes</taxon>
        <taxon>Micromonosporales</taxon>
        <taxon>Micromonosporaceae</taxon>
    </lineage>
</organism>
<feature type="transmembrane region" description="Helical" evidence="6">
    <location>
        <begin position="335"/>
        <end position="354"/>
    </location>
</feature>
<evidence type="ECO:0000313" key="8">
    <source>
        <dbReference type="Proteomes" id="UP001230908"/>
    </source>
</evidence>
<protein>
    <submittedName>
        <fullName evidence="7">Oligosaccharide flippase family protein</fullName>
    </submittedName>
</protein>
<dbReference type="InterPro" id="IPR050833">
    <property type="entry name" value="Poly_Biosynth_Transport"/>
</dbReference>
<evidence type="ECO:0000256" key="5">
    <source>
        <dbReference type="ARBA" id="ARBA00023136"/>
    </source>
</evidence>
<dbReference type="RefSeq" id="WP_308715473.1">
    <property type="nucleotide sequence ID" value="NZ_JAVHUY010000028.1"/>
</dbReference>
<feature type="transmembrane region" description="Helical" evidence="6">
    <location>
        <begin position="221"/>
        <end position="241"/>
    </location>
</feature>
<dbReference type="Pfam" id="PF01943">
    <property type="entry name" value="Polysacc_synt"/>
    <property type="match status" value="1"/>
</dbReference>
<evidence type="ECO:0000256" key="1">
    <source>
        <dbReference type="ARBA" id="ARBA00004651"/>
    </source>
</evidence>
<feature type="transmembrane region" description="Helical" evidence="6">
    <location>
        <begin position="125"/>
        <end position="145"/>
    </location>
</feature>
<feature type="transmembrane region" description="Helical" evidence="6">
    <location>
        <begin position="157"/>
        <end position="175"/>
    </location>
</feature>
<keyword evidence="8" id="KW-1185">Reference proteome</keyword>
<evidence type="ECO:0000256" key="2">
    <source>
        <dbReference type="ARBA" id="ARBA00022475"/>
    </source>
</evidence>
<comment type="subcellular location">
    <subcellularLocation>
        <location evidence="1">Cell membrane</location>
        <topology evidence="1">Multi-pass membrane protein</topology>
    </subcellularLocation>
</comment>
<keyword evidence="3 6" id="KW-0812">Transmembrane</keyword>
<name>A0ABU0ZP84_9ACTN</name>
<dbReference type="Proteomes" id="UP001230908">
    <property type="component" value="Unassembled WGS sequence"/>
</dbReference>
<feature type="transmembrane region" description="Helical" evidence="6">
    <location>
        <begin position="366"/>
        <end position="385"/>
    </location>
</feature>
<evidence type="ECO:0000256" key="4">
    <source>
        <dbReference type="ARBA" id="ARBA00022989"/>
    </source>
</evidence>
<feature type="transmembrane region" description="Helical" evidence="6">
    <location>
        <begin position="181"/>
        <end position="201"/>
    </location>
</feature>
<feature type="transmembrane region" description="Helical" evidence="6">
    <location>
        <begin position="93"/>
        <end position="113"/>
    </location>
</feature>
<feature type="transmembrane region" description="Helical" evidence="6">
    <location>
        <begin position="20"/>
        <end position="42"/>
    </location>
</feature>
<evidence type="ECO:0000256" key="3">
    <source>
        <dbReference type="ARBA" id="ARBA00022692"/>
    </source>
</evidence>
<sequence length="426" mass="43442">MTTATRPGHAPGPAARAVRLGLVTSGFNVASTAAAGVAGILIARSLGPAARGEYAAIMVVFVVLVVVGGLGQSAATTFFVARERDRAPRYLAVSRNLLLASGAATLVLGALAAPLFASGAGGSVWGYRLMFATCLAAFVGTAYLGALQAARIGRWNVIRICQPLAYLAGIAVLHAAGRLTLVNAVLLFGATTLAQTLLAWLCCARDRLTAGRPDYALLRPLARYGAGQLAATIPVVVVARLDQLAMAATVDPAVLGHYSVAASVTTLAVPVAAGLGYVAFPRIAAQRGGQPGQVRLQRRAVTASAGIGILIMAPLVLLAPWLVPALFGPGFRDSVLLVVLLAPGGVFLACQQVCADLLRGHGKPFLVARAQAVAAAVMVVLLAALLPTFGAPGAAVASSTAAATAFLLLRRALHRVLPPEQKEPTA</sequence>
<dbReference type="EMBL" id="JAVHUY010000028">
    <property type="protein sequence ID" value="MDQ7908207.1"/>
    <property type="molecule type" value="Genomic_DNA"/>
</dbReference>
<keyword evidence="4 6" id="KW-1133">Transmembrane helix</keyword>
<keyword evidence="5 6" id="KW-0472">Membrane</keyword>
<reference evidence="7 8" key="1">
    <citation type="submission" date="2023-08" db="EMBL/GenBank/DDBJ databases">
        <title>Phytohabitans sansha sp. nov., isolated from marine sediment.</title>
        <authorList>
            <person name="Zhao Y."/>
            <person name="Yi K."/>
        </authorList>
    </citation>
    <scope>NUCLEOTIDE SEQUENCE [LARGE SCALE GENOMIC DNA]</scope>
    <source>
        <strain evidence="7 8">ZYX-F-186</strain>
    </source>
</reference>
<accession>A0ABU0ZP84</accession>
<evidence type="ECO:0000313" key="7">
    <source>
        <dbReference type="EMBL" id="MDQ7908207.1"/>
    </source>
</evidence>
<feature type="transmembrane region" description="Helical" evidence="6">
    <location>
        <begin position="54"/>
        <end position="81"/>
    </location>
</feature>
<gene>
    <name evidence="7" type="ORF">RB614_27145</name>
</gene>
<evidence type="ECO:0000256" key="6">
    <source>
        <dbReference type="SAM" id="Phobius"/>
    </source>
</evidence>
<feature type="transmembrane region" description="Helical" evidence="6">
    <location>
        <begin position="391"/>
        <end position="409"/>
    </location>
</feature>
<dbReference type="InterPro" id="IPR002797">
    <property type="entry name" value="Polysacc_synth"/>
</dbReference>
<dbReference type="PANTHER" id="PTHR30250">
    <property type="entry name" value="PST FAMILY PREDICTED COLANIC ACID TRANSPORTER"/>
    <property type="match status" value="1"/>
</dbReference>
<keyword evidence="2" id="KW-1003">Cell membrane</keyword>
<dbReference type="PANTHER" id="PTHR30250:SF11">
    <property type="entry name" value="O-ANTIGEN TRANSPORTER-RELATED"/>
    <property type="match status" value="1"/>
</dbReference>
<proteinExistence type="predicted"/>
<feature type="transmembrane region" description="Helical" evidence="6">
    <location>
        <begin position="261"/>
        <end position="280"/>
    </location>
</feature>